<feature type="region of interest" description="Disordered" evidence="1">
    <location>
        <begin position="1"/>
        <end position="64"/>
    </location>
</feature>
<comment type="caution">
    <text evidence="3">The sequence shown here is derived from an EMBL/GenBank/DDBJ whole genome shotgun (WGS) entry which is preliminary data.</text>
</comment>
<dbReference type="AlphaFoldDB" id="A0A1S8BDK9"/>
<sequence>MAYDYRNSDPPLSPHGAYLESSDHPSSTASYPAPPPRRTSRSSSADGSQSSQQGQPVYEAVNSAFDKSNAASQLDRDLVAQITEEVRKQVLDTLKSSGQLASQSKPRKEESATASYPPRVYTPPSPSRHDSIHSTDGTNSPEPPAQDPYFKSDAREREGPVPKFGGARTTSSVTSDHGPQYGAASQHSNTSANAQYAPRPPVQRRFTDVEETAIEKTWRPLFDADGLPTPRLSQFLRGLALHLMQDYEPKGTLVVTPAKMRKFYEETRIQDEIYPWSTIFGTLSNAAISKMYRDLRCLHHLVQEKADEVPNIPSLTPLGFDTWMTLMIQGHPEIEFARLAKAVMHMPISNAEDIKERFPKELPRRLFPKFENLPARQRCAAAICSSGKINIRTPTFPPPPPTQPPVQPPPASYPSYPADVRETAVASDSDNDPVTIPIERERKPYIAREGTGKFYEDIPPNNQANNYAPVAGLTSESAPPDAGGPSRVPRAYSNPVSSASGANGIYRTNSHSEYPPSTTQTRQYRTGSKLTGSRRRSPSFSAPKSDGYGTRSEPGNVGEIPASYYTSNIYSDPGEDENGAPHSASRAQFDMNCHRNSYVPGSQPRHNSLYDDGDYYRRASGASSAAYSAGAYGGYPPPPPRYT</sequence>
<reference evidence="3 4" key="1">
    <citation type="submission" date="2017-01" db="EMBL/GenBank/DDBJ databases">
        <title>Draft genome sequence of Diplodia seriata F98.1, a fungal species involved in grapevine trunk diseases.</title>
        <authorList>
            <person name="Robert-Siegwald G."/>
            <person name="Vallet J."/>
            <person name="Abou-Mansour E."/>
            <person name="Xu J."/>
            <person name="Rey P."/>
            <person name="Bertsch C."/>
            <person name="Rego C."/>
            <person name="Larignon P."/>
            <person name="Fontaine F."/>
            <person name="Lebrun M.-H."/>
        </authorList>
    </citation>
    <scope>NUCLEOTIDE SEQUENCE [LARGE SCALE GENOMIC DNA]</scope>
    <source>
        <strain evidence="3 4">F98.1</strain>
    </source>
</reference>
<proteinExistence type="predicted"/>
<feature type="region of interest" description="Disordered" evidence="1">
    <location>
        <begin position="94"/>
        <end position="202"/>
    </location>
</feature>
<feature type="compositionally biased region" description="Basic and acidic residues" evidence="1">
    <location>
        <begin position="150"/>
        <end position="160"/>
    </location>
</feature>
<evidence type="ECO:0000313" key="3">
    <source>
        <dbReference type="EMBL" id="OMP85451.1"/>
    </source>
</evidence>
<feature type="region of interest" description="Disordered" evidence="1">
    <location>
        <begin position="452"/>
        <end position="615"/>
    </location>
</feature>
<dbReference type="PANTHER" id="PTHR39611:SF1">
    <property type="entry name" value="HYDROXYPROLINE-RICH GLYCOPROTEIN DZ-HRGP"/>
    <property type="match status" value="1"/>
</dbReference>
<gene>
    <name evidence="3" type="ORF">BK809_0004121</name>
</gene>
<dbReference type="STRING" id="420778.A0A1S8BDK9"/>
<evidence type="ECO:0000259" key="2">
    <source>
        <dbReference type="Pfam" id="PF24355"/>
    </source>
</evidence>
<evidence type="ECO:0000313" key="4">
    <source>
        <dbReference type="Proteomes" id="UP000190776"/>
    </source>
</evidence>
<feature type="compositionally biased region" description="Polar residues" evidence="1">
    <location>
        <begin position="168"/>
        <end position="194"/>
    </location>
</feature>
<feature type="compositionally biased region" description="Low complexity" evidence="1">
    <location>
        <begin position="41"/>
        <end position="55"/>
    </location>
</feature>
<dbReference type="Proteomes" id="UP000190776">
    <property type="component" value="Unassembled WGS sequence"/>
</dbReference>
<name>A0A1S8BDK9_9PEZI</name>
<feature type="compositionally biased region" description="Polar residues" evidence="1">
    <location>
        <begin position="94"/>
        <end position="104"/>
    </location>
</feature>
<dbReference type="EMBL" id="MSZU01000084">
    <property type="protein sequence ID" value="OMP85451.1"/>
    <property type="molecule type" value="Genomic_DNA"/>
</dbReference>
<feature type="domain" description="DUF7514" evidence="2">
    <location>
        <begin position="220"/>
        <end position="382"/>
    </location>
</feature>
<feature type="compositionally biased region" description="Pro residues" evidence="1">
    <location>
        <begin position="395"/>
        <end position="412"/>
    </location>
</feature>
<feature type="compositionally biased region" description="Polar residues" evidence="1">
    <location>
        <begin position="494"/>
        <end position="531"/>
    </location>
</feature>
<accession>A0A1S8BDK9</accession>
<dbReference type="InterPro" id="IPR055936">
    <property type="entry name" value="DUF7514"/>
</dbReference>
<organism evidence="3 4">
    <name type="scientific">Diplodia seriata</name>
    <dbReference type="NCBI Taxonomy" id="420778"/>
    <lineage>
        <taxon>Eukaryota</taxon>
        <taxon>Fungi</taxon>
        <taxon>Dikarya</taxon>
        <taxon>Ascomycota</taxon>
        <taxon>Pezizomycotina</taxon>
        <taxon>Dothideomycetes</taxon>
        <taxon>Dothideomycetes incertae sedis</taxon>
        <taxon>Botryosphaeriales</taxon>
        <taxon>Botryosphaeriaceae</taxon>
        <taxon>Diplodia</taxon>
    </lineage>
</organism>
<evidence type="ECO:0000256" key="1">
    <source>
        <dbReference type="SAM" id="MobiDB-lite"/>
    </source>
</evidence>
<feature type="region of interest" description="Disordered" evidence="1">
    <location>
        <begin position="391"/>
        <end position="415"/>
    </location>
</feature>
<dbReference type="PANTHER" id="PTHR39611">
    <property type="entry name" value="HYDROXYPROLINE-RICH GLYCOPROTEIN DZ-HRGP-RELATED"/>
    <property type="match status" value="1"/>
</dbReference>
<protein>
    <recommendedName>
        <fullName evidence="2">DUF7514 domain-containing protein</fullName>
    </recommendedName>
</protein>
<dbReference type="OrthoDB" id="5413703at2759"/>
<dbReference type="Pfam" id="PF24355">
    <property type="entry name" value="DUF7514"/>
    <property type="match status" value="1"/>
</dbReference>